<dbReference type="GeneID" id="25907981"/>
<accession>A0A0L0FTL4</accession>
<keyword evidence="2" id="KW-1185">Reference proteome</keyword>
<reference evidence="1 2" key="1">
    <citation type="submission" date="2011-02" db="EMBL/GenBank/DDBJ databases">
        <title>The Genome Sequence of Sphaeroforma arctica JP610.</title>
        <authorList>
            <consortium name="The Broad Institute Genome Sequencing Platform"/>
            <person name="Russ C."/>
            <person name="Cuomo C."/>
            <person name="Young S.K."/>
            <person name="Zeng Q."/>
            <person name="Gargeya S."/>
            <person name="Alvarado L."/>
            <person name="Berlin A."/>
            <person name="Chapman S.B."/>
            <person name="Chen Z."/>
            <person name="Freedman E."/>
            <person name="Gellesch M."/>
            <person name="Goldberg J."/>
            <person name="Griggs A."/>
            <person name="Gujja S."/>
            <person name="Heilman E."/>
            <person name="Heiman D."/>
            <person name="Howarth C."/>
            <person name="Mehta T."/>
            <person name="Neiman D."/>
            <person name="Pearson M."/>
            <person name="Roberts A."/>
            <person name="Saif S."/>
            <person name="Shea T."/>
            <person name="Shenoy N."/>
            <person name="Sisk P."/>
            <person name="Stolte C."/>
            <person name="Sykes S."/>
            <person name="White J."/>
            <person name="Yandava C."/>
            <person name="Burger G."/>
            <person name="Gray M.W."/>
            <person name="Holland P.W.H."/>
            <person name="King N."/>
            <person name="Lang F.B.F."/>
            <person name="Roger A.J."/>
            <person name="Ruiz-Trillo I."/>
            <person name="Haas B."/>
            <person name="Nusbaum C."/>
            <person name="Birren B."/>
        </authorList>
    </citation>
    <scope>NUCLEOTIDE SEQUENCE [LARGE SCALE GENOMIC DNA]</scope>
    <source>
        <strain evidence="1 2">JP610</strain>
    </source>
</reference>
<dbReference type="Proteomes" id="UP000054560">
    <property type="component" value="Unassembled WGS sequence"/>
</dbReference>
<sequence>MVADIAPLLGLEPPELEYLSANESVYTKVQQYMQNVANDVYRSSEQHQVANAHHTATVTNLGTFMCMSK</sequence>
<evidence type="ECO:0000313" key="1">
    <source>
        <dbReference type="EMBL" id="KNC80150.1"/>
    </source>
</evidence>
<feature type="non-terminal residue" evidence="1">
    <location>
        <position position="69"/>
    </location>
</feature>
<name>A0A0L0FTL4_9EUKA</name>
<evidence type="ECO:0000313" key="2">
    <source>
        <dbReference type="Proteomes" id="UP000054560"/>
    </source>
</evidence>
<organism evidence="1 2">
    <name type="scientific">Sphaeroforma arctica JP610</name>
    <dbReference type="NCBI Taxonomy" id="667725"/>
    <lineage>
        <taxon>Eukaryota</taxon>
        <taxon>Ichthyosporea</taxon>
        <taxon>Ichthyophonida</taxon>
        <taxon>Sphaeroforma</taxon>
    </lineage>
</organism>
<protein>
    <submittedName>
        <fullName evidence="1">Uncharacterized protein</fullName>
    </submittedName>
</protein>
<proteinExistence type="predicted"/>
<gene>
    <name evidence="1" type="ORF">SARC_07477</name>
</gene>
<dbReference type="AlphaFoldDB" id="A0A0L0FTL4"/>
<dbReference type="EMBL" id="KQ242192">
    <property type="protein sequence ID" value="KNC80150.1"/>
    <property type="molecule type" value="Genomic_DNA"/>
</dbReference>
<dbReference type="RefSeq" id="XP_014154052.1">
    <property type="nucleotide sequence ID" value="XM_014298577.1"/>
</dbReference>